<dbReference type="AlphaFoldDB" id="A0A0G4H9Q9"/>
<dbReference type="PhylomeDB" id="A0A0G4H9Q9"/>
<evidence type="ECO:0000259" key="9">
    <source>
        <dbReference type="Pfam" id="PF02911"/>
    </source>
</evidence>
<dbReference type="SUPFAM" id="SSF53328">
    <property type="entry name" value="Formyltransferase"/>
    <property type="match status" value="1"/>
</dbReference>
<dbReference type="SUPFAM" id="SSF50486">
    <property type="entry name" value="FMT C-terminal domain-like"/>
    <property type="match status" value="1"/>
</dbReference>
<evidence type="ECO:0000313" key="10">
    <source>
        <dbReference type="EMBL" id="CEM40555.1"/>
    </source>
</evidence>
<evidence type="ECO:0000256" key="2">
    <source>
        <dbReference type="ARBA" id="ARBA00012261"/>
    </source>
</evidence>
<evidence type="ECO:0000256" key="5">
    <source>
        <dbReference type="ARBA" id="ARBA00022917"/>
    </source>
</evidence>
<accession>A0A0G4H9Q9</accession>
<keyword evidence="5" id="KW-0648">Protein biosynthesis</keyword>
<dbReference type="InterPro" id="IPR044135">
    <property type="entry name" value="Met-tRNA-FMT_C"/>
</dbReference>
<reference evidence="10" key="1">
    <citation type="submission" date="2014-11" db="EMBL/GenBank/DDBJ databases">
        <authorList>
            <person name="Otto D Thomas"/>
            <person name="Naeem Raeece"/>
        </authorList>
    </citation>
    <scope>NUCLEOTIDE SEQUENCE</scope>
</reference>
<feature type="domain" description="Formyl transferase N-terminal" evidence="8">
    <location>
        <begin position="66"/>
        <end position="218"/>
    </location>
</feature>
<evidence type="ECO:0000256" key="3">
    <source>
        <dbReference type="ARBA" id="ARBA00014185"/>
    </source>
</evidence>
<evidence type="ECO:0000256" key="6">
    <source>
        <dbReference type="SAM" id="MobiDB-lite"/>
    </source>
</evidence>
<dbReference type="InterPro" id="IPR041711">
    <property type="entry name" value="Met-tRNA-FMT_N"/>
</dbReference>
<dbReference type="InterPro" id="IPR036477">
    <property type="entry name" value="Formyl_transf_N_sf"/>
</dbReference>
<dbReference type="VEuPathDB" id="CryptoDB:Cvel_5977"/>
<dbReference type="Gene3D" id="3.40.50.12230">
    <property type="match status" value="1"/>
</dbReference>
<dbReference type="InterPro" id="IPR002376">
    <property type="entry name" value="Formyl_transf_N"/>
</dbReference>
<dbReference type="InterPro" id="IPR011034">
    <property type="entry name" value="Formyl_transferase-like_C_sf"/>
</dbReference>
<dbReference type="PANTHER" id="PTHR11138:SF5">
    <property type="entry name" value="METHIONYL-TRNA FORMYLTRANSFERASE, MITOCHONDRIAL"/>
    <property type="match status" value="1"/>
</dbReference>
<dbReference type="EMBL" id="CDMZ01002061">
    <property type="protein sequence ID" value="CEM40555.1"/>
    <property type="molecule type" value="Genomic_DNA"/>
</dbReference>
<dbReference type="CDD" id="cd08704">
    <property type="entry name" value="Met_tRNA_FMT_C"/>
    <property type="match status" value="1"/>
</dbReference>
<dbReference type="Pfam" id="PF02911">
    <property type="entry name" value="Formyl_trans_C"/>
    <property type="match status" value="1"/>
</dbReference>
<dbReference type="HAMAP" id="MF_00182">
    <property type="entry name" value="Formyl_trans"/>
    <property type="match status" value="1"/>
</dbReference>
<protein>
    <recommendedName>
        <fullName evidence="3">Methionyl-tRNA formyltransferase, mitochondrial</fullName>
        <ecNumber evidence="2">2.1.2.9</ecNumber>
    </recommendedName>
</protein>
<evidence type="ECO:0000256" key="4">
    <source>
        <dbReference type="ARBA" id="ARBA00022679"/>
    </source>
</evidence>
<feature type="signal peptide" evidence="7">
    <location>
        <begin position="1"/>
        <end position="21"/>
    </location>
</feature>
<name>A0A0G4H9Q9_9ALVE</name>
<keyword evidence="7" id="KW-0732">Signal</keyword>
<dbReference type="GO" id="GO:0004479">
    <property type="term" value="F:methionyl-tRNA formyltransferase activity"/>
    <property type="evidence" value="ECO:0007669"/>
    <property type="project" value="UniProtKB-EC"/>
</dbReference>
<evidence type="ECO:0000256" key="1">
    <source>
        <dbReference type="ARBA" id="ARBA00010699"/>
    </source>
</evidence>
<comment type="similarity">
    <text evidence="1">Belongs to the Fmt family.</text>
</comment>
<dbReference type="CDD" id="cd08646">
    <property type="entry name" value="FMT_core_Met-tRNA-FMT_N"/>
    <property type="match status" value="1"/>
</dbReference>
<evidence type="ECO:0000259" key="8">
    <source>
        <dbReference type="Pfam" id="PF00551"/>
    </source>
</evidence>
<feature type="domain" description="Formyl transferase C-terminal" evidence="9">
    <location>
        <begin position="263"/>
        <end position="375"/>
    </location>
</feature>
<sequence length="388" mass="42385">MIVRCVHLLLGSVALPYLTRAFVPLASSPQSFRSLLSDGLSSRGKVTPPVSVRSAEETETGDAPRRVVFLGTPEVAARSLELLLKAAPENNFQVVAVVSNPPAPAPSPVQVKAMQNGLEVLTPLKPNEADFLEKIKALQPDLCVTAAYGGFLPQKFLDIPKYGTMNIHPSLLPKWRGAAPLQRSLEAGDEKLGVSVVRTVLKMDAGPLLRQETWENDQTTKGPDLLMNMFERGTEMLLSCLREDGWDCEGSPQDESSASKADKLTVEEAEMDFEKMSAQQVHNKVRAFSGWPGTWASFAVGEVPDLEMQRVKVVTTELPEDKPVAPEGVSPKRLVLDKKRGVLKLWCGDGSCVLLKELTPANKKAVDARSYWNGLRGRPVEWSGPIPL</sequence>
<dbReference type="GO" id="GO:0005739">
    <property type="term" value="C:mitochondrion"/>
    <property type="evidence" value="ECO:0007669"/>
    <property type="project" value="TreeGrafter"/>
</dbReference>
<evidence type="ECO:0000256" key="7">
    <source>
        <dbReference type="SAM" id="SignalP"/>
    </source>
</evidence>
<gene>
    <name evidence="10" type="ORF">Cvel_5977</name>
</gene>
<keyword evidence="4" id="KW-0808">Transferase</keyword>
<dbReference type="InterPro" id="IPR005794">
    <property type="entry name" value="Fmt"/>
</dbReference>
<feature type="region of interest" description="Disordered" evidence="6">
    <location>
        <begin position="38"/>
        <end position="59"/>
    </location>
</feature>
<dbReference type="EC" id="2.1.2.9" evidence="2"/>
<dbReference type="InterPro" id="IPR005793">
    <property type="entry name" value="Formyl_trans_C"/>
</dbReference>
<proteinExistence type="inferred from homology"/>
<feature type="chain" id="PRO_5005191737" description="Methionyl-tRNA formyltransferase, mitochondrial" evidence="7">
    <location>
        <begin position="22"/>
        <end position="388"/>
    </location>
</feature>
<organism evidence="10">
    <name type="scientific">Chromera velia CCMP2878</name>
    <dbReference type="NCBI Taxonomy" id="1169474"/>
    <lineage>
        <taxon>Eukaryota</taxon>
        <taxon>Sar</taxon>
        <taxon>Alveolata</taxon>
        <taxon>Colpodellida</taxon>
        <taxon>Chromeraceae</taxon>
        <taxon>Chromera</taxon>
    </lineage>
</organism>
<dbReference type="PANTHER" id="PTHR11138">
    <property type="entry name" value="METHIONYL-TRNA FORMYLTRANSFERASE"/>
    <property type="match status" value="1"/>
</dbReference>
<dbReference type="Pfam" id="PF00551">
    <property type="entry name" value="Formyl_trans_N"/>
    <property type="match status" value="1"/>
</dbReference>